<protein>
    <submittedName>
        <fullName evidence="3">Extracellular solute-binding protein</fullName>
    </submittedName>
</protein>
<name>A0ABP7M2J2_9GAMM</name>
<dbReference type="RefSeq" id="WP_344795214.1">
    <property type="nucleotide sequence ID" value="NZ_BAABBN010000004.1"/>
</dbReference>
<dbReference type="InterPro" id="IPR030678">
    <property type="entry name" value="Peptide/Ni-bd"/>
</dbReference>
<evidence type="ECO:0000259" key="2">
    <source>
        <dbReference type="Pfam" id="PF00496"/>
    </source>
</evidence>
<keyword evidence="4" id="KW-1185">Reference proteome</keyword>
<proteinExistence type="predicted"/>
<dbReference type="PANTHER" id="PTHR30290">
    <property type="entry name" value="PERIPLASMIC BINDING COMPONENT OF ABC TRANSPORTER"/>
    <property type="match status" value="1"/>
</dbReference>
<dbReference type="InterPro" id="IPR000914">
    <property type="entry name" value="SBP_5_dom"/>
</dbReference>
<accession>A0ABP7M2J2</accession>
<evidence type="ECO:0000313" key="3">
    <source>
        <dbReference type="EMBL" id="GAA3913655.1"/>
    </source>
</evidence>
<dbReference type="EMBL" id="BAABBN010000004">
    <property type="protein sequence ID" value="GAA3913655.1"/>
    <property type="molecule type" value="Genomic_DNA"/>
</dbReference>
<dbReference type="InterPro" id="IPR039424">
    <property type="entry name" value="SBP_5"/>
</dbReference>
<dbReference type="Gene3D" id="3.10.105.10">
    <property type="entry name" value="Dipeptide-binding Protein, Domain 3"/>
    <property type="match status" value="1"/>
</dbReference>
<feature type="domain" description="Solute-binding protein family 5" evidence="2">
    <location>
        <begin position="134"/>
        <end position="539"/>
    </location>
</feature>
<dbReference type="Gene3D" id="3.40.190.10">
    <property type="entry name" value="Periplasmic binding protein-like II"/>
    <property type="match status" value="1"/>
</dbReference>
<dbReference type="Proteomes" id="UP001501565">
    <property type="component" value="Unassembled WGS sequence"/>
</dbReference>
<dbReference type="CDD" id="cd08497">
    <property type="entry name" value="MbnE-like"/>
    <property type="match status" value="1"/>
</dbReference>
<comment type="caution">
    <text evidence="3">The sequence shown here is derived from an EMBL/GenBank/DDBJ whole genome shotgun (WGS) entry which is preliminary data.</text>
</comment>
<dbReference type="PANTHER" id="PTHR30290:SF64">
    <property type="entry name" value="ABC TRANSPORTER PERIPLASMIC BINDING PROTEIN"/>
    <property type="match status" value="1"/>
</dbReference>
<evidence type="ECO:0000256" key="1">
    <source>
        <dbReference type="ARBA" id="ARBA00022729"/>
    </source>
</evidence>
<organism evidence="3 4">
    <name type="scientific">Litoribacillus peritrichatus</name>
    <dbReference type="NCBI Taxonomy" id="718191"/>
    <lineage>
        <taxon>Bacteria</taxon>
        <taxon>Pseudomonadati</taxon>
        <taxon>Pseudomonadota</taxon>
        <taxon>Gammaproteobacteria</taxon>
        <taxon>Oceanospirillales</taxon>
        <taxon>Oceanospirillaceae</taxon>
        <taxon>Litoribacillus</taxon>
    </lineage>
</organism>
<keyword evidence="1" id="KW-0732">Signal</keyword>
<dbReference type="SUPFAM" id="SSF53850">
    <property type="entry name" value="Periplasmic binding protein-like II"/>
    <property type="match status" value="1"/>
</dbReference>
<dbReference type="Pfam" id="PF00496">
    <property type="entry name" value="SBP_bac_5"/>
    <property type="match status" value="1"/>
</dbReference>
<dbReference type="PIRSF" id="PIRSF002741">
    <property type="entry name" value="MppA"/>
    <property type="match status" value="1"/>
</dbReference>
<gene>
    <name evidence="3" type="ORF">GCM10022277_05330</name>
</gene>
<reference evidence="4" key="1">
    <citation type="journal article" date="2019" name="Int. J. Syst. Evol. Microbiol.">
        <title>The Global Catalogue of Microorganisms (GCM) 10K type strain sequencing project: providing services to taxonomists for standard genome sequencing and annotation.</title>
        <authorList>
            <consortium name="The Broad Institute Genomics Platform"/>
            <consortium name="The Broad Institute Genome Sequencing Center for Infectious Disease"/>
            <person name="Wu L."/>
            <person name="Ma J."/>
        </authorList>
    </citation>
    <scope>NUCLEOTIDE SEQUENCE [LARGE SCALE GENOMIC DNA]</scope>
    <source>
        <strain evidence="4">JCM 17551</strain>
    </source>
</reference>
<sequence length="632" mass="72528">MLLNFVTANNERLSLKSSLKNLSVVTLLSITVSSFTQAAEDESLKKPQAIHQSHGIAMHGDLKYPDNFKHFDYANPDAPKGGEIRRASRGNFDSLNPFILKGTPASGLGYLGQGLFYDSLTTQSEDEPFSQYGAIAKTIIWPEDRSYVTFKLEPNAKFHDGEAIRSDDVKFSFETLTQQGHPLYASYYGNVTSVETPDEFTVTFRFKDTTNKELALIMGQLPILPKHYWQDKEFNKTTLTPPVGSGPYTIKSLDPGRSIVYERVEDWWAKDKGINKGRFNFDEVKFEYFLDDNVMIEALKSGVFDFRVENSAKEWATAYNGKLFKEGKMVKEMIMHDNPSGMQAFAFNTRRAPFNDIKVREALSYLFDYEWTNKSLFYGSYTRTDSYFENSELASSGLPEGKELELLNKFRDQLPEEVFTKEYKIPTTDGSGNIRNNLRQAIRILKSAGWQLKKGKLVNSDGKQMKFEILLAQPTFERVVLPFQKNLQRVGIDVNIRTIDVQQYIKRHQEFDFDLIVNSFGQSSSPGNEQRDFWHSSQADKKGSRNVIGIKNPVIDELIELVIQAPTREALVTRTRALDRVLLWNHYVIPQWHLPANRVVYWNKFDFPKGVTTHSLSPNTWWYDPIKAEKLK</sequence>
<evidence type="ECO:0000313" key="4">
    <source>
        <dbReference type="Proteomes" id="UP001501565"/>
    </source>
</evidence>